<reference evidence="1 2" key="1">
    <citation type="submission" date="2018-06" db="EMBL/GenBank/DDBJ databases">
        <title>Genomic Encyclopedia of Archaeal and Bacterial Type Strains, Phase II (KMG-II): from individual species to whole genera.</title>
        <authorList>
            <person name="Goeker M."/>
        </authorList>
    </citation>
    <scope>NUCLEOTIDE SEQUENCE [LARGE SCALE GENOMIC DNA]</scope>
    <source>
        <strain evidence="1 2">DSM 6779</strain>
    </source>
</reference>
<dbReference type="RefSeq" id="WP_170124427.1">
    <property type="nucleotide sequence ID" value="NZ_QKZK01000041.1"/>
</dbReference>
<dbReference type="SUPFAM" id="SSF49464">
    <property type="entry name" value="Carboxypeptidase regulatory domain-like"/>
    <property type="match status" value="1"/>
</dbReference>
<dbReference type="InterPro" id="IPR011990">
    <property type="entry name" value="TPR-like_helical_dom_sf"/>
</dbReference>
<protein>
    <submittedName>
        <fullName evidence="1">Carboxypeptidase family protein</fullName>
    </submittedName>
</protein>
<keyword evidence="2" id="KW-1185">Reference proteome</keyword>
<comment type="caution">
    <text evidence="1">The sequence shown here is derived from an EMBL/GenBank/DDBJ whole genome shotgun (WGS) entry which is preliminary data.</text>
</comment>
<gene>
    <name evidence="1" type="ORF">LX69_03176</name>
</gene>
<name>A0A2W7MUS4_9BACT</name>
<evidence type="ECO:0000313" key="1">
    <source>
        <dbReference type="EMBL" id="PZX11293.1"/>
    </source>
</evidence>
<keyword evidence="1" id="KW-0121">Carboxypeptidase</keyword>
<organism evidence="1 2">
    <name type="scientific">Breznakibacter xylanolyticus</name>
    <dbReference type="NCBI Taxonomy" id="990"/>
    <lineage>
        <taxon>Bacteria</taxon>
        <taxon>Pseudomonadati</taxon>
        <taxon>Bacteroidota</taxon>
        <taxon>Bacteroidia</taxon>
        <taxon>Marinilabiliales</taxon>
        <taxon>Marinilabiliaceae</taxon>
        <taxon>Breznakibacter</taxon>
    </lineage>
</organism>
<dbReference type="InterPro" id="IPR008969">
    <property type="entry name" value="CarboxyPept-like_regulatory"/>
</dbReference>
<evidence type="ECO:0000313" key="2">
    <source>
        <dbReference type="Proteomes" id="UP000249239"/>
    </source>
</evidence>
<dbReference type="AlphaFoldDB" id="A0A2W7MUS4"/>
<dbReference type="Proteomes" id="UP000249239">
    <property type="component" value="Unassembled WGS sequence"/>
</dbReference>
<dbReference type="EMBL" id="QKZK01000041">
    <property type="protein sequence ID" value="PZX11293.1"/>
    <property type="molecule type" value="Genomic_DNA"/>
</dbReference>
<dbReference type="Gene3D" id="2.60.40.1120">
    <property type="entry name" value="Carboxypeptidase-like, regulatory domain"/>
    <property type="match status" value="1"/>
</dbReference>
<sequence>MKQQIYRRCVFFVIGLMMGFGSPLEAQNALLQRGDEMFSAYDYKQAIVFYQKAFGRGGSPYYLTRRMGDAYRMLRQWDDAELWYRRALSHPNVPNEVYMQLGEVLCAKGDIVEGHELLAQFYRLSGFTMAGIAADYRSYIDVLSCDSARCELLNMPMNGLDDEVAPFVCSGGLYFSSNRAVIHPVNRKDVRNGQSFFDIYVYRLAGRDSGHVVAPPAGFNSPYNDGPVWMSDRLDVAYITRNRANSQGIISVLDVMELSIDEKGQVAGSQFLPFGDDDWTVAHACLSSDGRRLFFSAQLPGGKGGLDLYMSEFRNGFWGRPLNLGEGVNTAANECFPFLTADGLLFFSSNGWPGLGGYDLFYSVERSGGFEMSFNLGVPLNSACDDTGLFLFPDMKNGFLTSNRPGGQGGDDIYRVSLLRPLIYTRLQGQVIDVDGQPVGSALVTVVMPDGREFNRLSTTVNGEFLCFLPPGHYRLCVRKHLFEALESEVVARELWRNEIELTLKMNLK</sequence>
<keyword evidence="1" id="KW-0645">Protease</keyword>
<dbReference type="Gene3D" id="1.25.40.10">
    <property type="entry name" value="Tetratricopeptide repeat domain"/>
    <property type="match status" value="1"/>
</dbReference>
<dbReference type="SUPFAM" id="SSF48452">
    <property type="entry name" value="TPR-like"/>
    <property type="match status" value="1"/>
</dbReference>
<dbReference type="GO" id="GO:0004180">
    <property type="term" value="F:carboxypeptidase activity"/>
    <property type="evidence" value="ECO:0007669"/>
    <property type="project" value="UniProtKB-KW"/>
</dbReference>
<keyword evidence="1" id="KW-0378">Hydrolase</keyword>
<accession>A0A2W7MUS4</accession>
<proteinExistence type="predicted"/>
<dbReference type="SUPFAM" id="SSF82171">
    <property type="entry name" value="DPP6 N-terminal domain-like"/>
    <property type="match status" value="1"/>
</dbReference>
<dbReference type="Pfam" id="PF13620">
    <property type="entry name" value="CarboxypepD_reg"/>
    <property type="match status" value="1"/>
</dbReference>